<protein>
    <submittedName>
        <fullName evidence="2">Uncharacterized protein</fullName>
    </submittedName>
</protein>
<dbReference type="EMBL" id="KN831973">
    <property type="protein sequence ID" value="KIO03968.1"/>
    <property type="molecule type" value="Genomic_DNA"/>
</dbReference>
<reference evidence="2 3" key="1">
    <citation type="submission" date="2014-04" db="EMBL/GenBank/DDBJ databases">
        <authorList>
            <consortium name="DOE Joint Genome Institute"/>
            <person name="Kuo A."/>
            <person name="Kohler A."/>
            <person name="Costa M.D."/>
            <person name="Nagy L.G."/>
            <person name="Floudas D."/>
            <person name="Copeland A."/>
            <person name="Barry K.W."/>
            <person name="Cichocki N."/>
            <person name="Veneault-Fourrey C."/>
            <person name="LaButti K."/>
            <person name="Lindquist E.A."/>
            <person name="Lipzen A."/>
            <person name="Lundell T."/>
            <person name="Morin E."/>
            <person name="Murat C."/>
            <person name="Sun H."/>
            <person name="Tunlid A."/>
            <person name="Henrissat B."/>
            <person name="Grigoriev I.V."/>
            <person name="Hibbett D.S."/>
            <person name="Martin F."/>
            <person name="Nordberg H.P."/>
            <person name="Cantor M.N."/>
            <person name="Hua S.X."/>
        </authorList>
    </citation>
    <scope>NUCLEOTIDE SEQUENCE [LARGE SCALE GENOMIC DNA]</scope>
    <source>
        <strain evidence="2 3">Marx 270</strain>
    </source>
</reference>
<feature type="compositionally biased region" description="Polar residues" evidence="1">
    <location>
        <begin position="66"/>
        <end position="75"/>
    </location>
</feature>
<dbReference type="InParanoid" id="A0A0C3J4G7"/>
<reference evidence="3" key="2">
    <citation type="submission" date="2015-01" db="EMBL/GenBank/DDBJ databases">
        <title>Evolutionary Origins and Diversification of the Mycorrhizal Mutualists.</title>
        <authorList>
            <consortium name="DOE Joint Genome Institute"/>
            <consortium name="Mycorrhizal Genomics Consortium"/>
            <person name="Kohler A."/>
            <person name="Kuo A."/>
            <person name="Nagy L.G."/>
            <person name="Floudas D."/>
            <person name="Copeland A."/>
            <person name="Barry K.W."/>
            <person name="Cichocki N."/>
            <person name="Veneault-Fourrey C."/>
            <person name="LaButti K."/>
            <person name="Lindquist E.A."/>
            <person name="Lipzen A."/>
            <person name="Lundell T."/>
            <person name="Morin E."/>
            <person name="Murat C."/>
            <person name="Riley R."/>
            <person name="Ohm R."/>
            <person name="Sun H."/>
            <person name="Tunlid A."/>
            <person name="Henrissat B."/>
            <person name="Grigoriev I.V."/>
            <person name="Hibbett D.S."/>
            <person name="Martin F."/>
        </authorList>
    </citation>
    <scope>NUCLEOTIDE SEQUENCE [LARGE SCALE GENOMIC DNA]</scope>
    <source>
        <strain evidence="3">Marx 270</strain>
    </source>
</reference>
<accession>A0A0C3J4G7</accession>
<evidence type="ECO:0000313" key="2">
    <source>
        <dbReference type="EMBL" id="KIO03968.1"/>
    </source>
</evidence>
<organism evidence="2 3">
    <name type="scientific">Pisolithus tinctorius Marx 270</name>
    <dbReference type="NCBI Taxonomy" id="870435"/>
    <lineage>
        <taxon>Eukaryota</taxon>
        <taxon>Fungi</taxon>
        <taxon>Dikarya</taxon>
        <taxon>Basidiomycota</taxon>
        <taxon>Agaricomycotina</taxon>
        <taxon>Agaricomycetes</taxon>
        <taxon>Agaricomycetidae</taxon>
        <taxon>Boletales</taxon>
        <taxon>Sclerodermatineae</taxon>
        <taxon>Pisolithaceae</taxon>
        <taxon>Pisolithus</taxon>
    </lineage>
</organism>
<sequence>MFYPVIITVSRTLVPPTPAFDNSVIFDPILFENRKMFAEDPREMSSSPDPDESGGHEIGVSYPASDPSSGASTPAYSPIDVQFLDPGSDADVDDGAIPTQDSVSYIRSAGTAAFEWSSKRSSDGSSELFYGSFAEPLPLLEAQVRSLNFSKPPGHDVIKEIVLRRRRDNGPFRMEFDDDSSDFDPQATGFQTMDELSRMYYNFRPIRSPLRAIGSPLSYMYPIRVVLDVLQQMNYIGSAIFPPPIPVNILSPLDYVGPSRIVQGEDSWAFVVPSEMTVWKTVLERGVDKRYRPLFREPTTGQPRDVATGRQRYGWAIYSARSMVTSDFAVNLFRQLPSPLPDFDEILVEYLGMYVMRHIDNVTMTPESFHTISEEDMNRIYCDLCPKLPRASKPWMQFPFVKFSYIKFDEHLIGCIDRAEARSNKLESLARLQRDIADGVVDNSLNWQDIAWDWIPDDDDDNVLSTPESY</sequence>
<keyword evidence="3" id="KW-1185">Reference proteome</keyword>
<dbReference type="Proteomes" id="UP000054217">
    <property type="component" value="Unassembled WGS sequence"/>
</dbReference>
<dbReference type="OrthoDB" id="2617511at2759"/>
<gene>
    <name evidence="2" type="ORF">M404DRAFT_597239</name>
</gene>
<proteinExistence type="predicted"/>
<evidence type="ECO:0000313" key="3">
    <source>
        <dbReference type="Proteomes" id="UP000054217"/>
    </source>
</evidence>
<dbReference type="AlphaFoldDB" id="A0A0C3J4G7"/>
<name>A0A0C3J4G7_PISTI</name>
<dbReference type="HOGENOM" id="CLU_581540_0_0_1"/>
<evidence type="ECO:0000256" key="1">
    <source>
        <dbReference type="SAM" id="MobiDB-lite"/>
    </source>
</evidence>
<feature type="region of interest" description="Disordered" evidence="1">
    <location>
        <begin position="40"/>
        <end position="95"/>
    </location>
</feature>